<proteinExistence type="predicted"/>
<feature type="transmembrane region" description="Helical" evidence="1">
    <location>
        <begin position="132"/>
        <end position="151"/>
    </location>
</feature>
<evidence type="ECO:0008006" key="4">
    <source>
        <dbReference type="Google" id="ProtNLM"/>
    </source>
</evidence>
<comment type="caution">
    <text evidence="2">The sequence shown here is derived from an EMBL/GenBank/DDBJ whole genome shotgun (WGS) entry which is preliminary data.</text>
</comment>
<evidence type="ECO:0000313" key="2">
    <source>
        <dbReference type="EMBL" id="KAI1723404.1"/>
    </source>
</evidence>
<dbReference type="AlphaFoldDB" id="A0AAD4NFK1"/>
<protein>
    <recommendedName>
        <fullName evidence="4">Transmembrane protein</fullName>
    </recommendedName>
</protein>
<feature type="transmembrane region" description="Helical" evidence="1">
    <location>
        <begin position="76"/>
        <end position="95"/>
    </location>
</feature>
<dbReference type="EMBL" id="JAKKPZ010000003">
    <property type="protein sequence ID" value="KAI1723404.1"/>
    <property type="molecule type" value="Genomic_DNA"/>
</dbReference>
<keyword evidence="1" id="KW-1133">Transmembrane helix</keyword>
<sequence>MANSGTCGSSGVRLTTCASAPIMGDCGNENGNSNNRIRQTLRQQRQHTTETCLDESQCDWNTEEEDFWVTIASLRASFYGISMWCIGWNVVAIVLSPTKVWRFAPVLFLGIMLSVTALHTQRVYISRRYSNLFVLIPFCFSYTMCGVSIILRSVGDALESITYNDELTEFSFDRHTARISMLSIDHTLCIRKNTENKIPDIFYSSLPG</sequence>
<dbReference type="Proteomes" id="UP001201812">
    <property type="component" value="Unassembled WGS sequence"/>
</dbReference>
<keyword evidence="3" id="KW-1185">Reference proteome</keyword>
<accession>A0AAD4NFK1</accession>
<evidence type="ECO:0000256" key="1">
    <source>
        <dbReference type="SAM" id="Phobius"/>
    </source>
</evidence>
<keyword evidence="1" id="KW-0472">Membrane</keyword>
<keyword evidence="1" id="KW-0812">Transmembrane</keyword>
<gene>
    <name evidence="2" type="ORF">DdX_03563</name>
</gene>
<evidence type="ECO:0000313" key="3">
    <source>
        <dbReference type="Proteomes" id="UP001201812"/>
    </source>
</evidence>
<feature type="transmembrane region" description="Helical" evidence="1">
    <location>
        <begin position="101"/>
        <end position="120"/>
    </location>
</feature>
<name>A0AAD4NFK1_9BILA</name>
<organism evidence="2 3">
    <name type="scientific">Ditylenchus destructor</name>
    <dbReference type="NCBI Taxonomy" id="166010"/>
    <lineage>
        <taxon>Eukaryota</taxon>
        <taxon>Metazoa</taxon>
        <taxon>Ecdysozoa</taxon>
        <taxon>Nematoda</taxon>
        <taxon>Chromadorea</taxon>
        <taxon>Rhabditida</taxon>
        <taxon>Tylenchina</taxon>
        <taxon>Tylenchomorpha</taxon>
        <taxon>Sphaerularioidea</taxon>
        <taxon>Anguinidae</taxon>
        <taxon>Anguininae</taxon>
        <taxon>Ditylenchus</taxon>
    </lineage>
</organism>
<reference evidence="2" key="1">
    <citation type="submission" date="2022-01" db="EMBL/GenBank/DDBJ databases">
        <title>Genome Sequence Resource for Two Populations of Ditylenchus destructor, the Migratory Endoparasitic Phytonematode.</title>
        <authorList>
            <person name="Zhang H."/>
            <person name="Lin R."/>
            <person name="Xie B."/>
        </authorList>
    </citation>
    <scope>NUCLEOTIDE SEQUENCE</scope>
    <source>
        <strain evidence="2">BazhouSP</strain>
    </source>
</reference>